<organism evidence="1 2">
    <name type="scientific">Xenopus laevis</name>
    <name type="common">African clawed frog</name>
    <dbReference type="NCBI Taxonomy" id="8355"/>
    <lineage>
        <taxon>Eukaryota</taxon>
        <taxon>Metazoa</taxon>
        <taxon>Chordata</taxon>
        <taxon>Craniata</taxon>
        <taxon>Vertebrata</taxon>
        <taxon>Euteleostomi</taxon>
        <taxon>Amphibia</taxon>
        <taxon>Batrachia</taxon>
        <taxon>Anura</taxon>
        <taxon>Pipoidea</taxon>
        <taxon>Pipidae</taxon>
        <taxon>Xenopodinae</taxon>
        <taxon>Xenopus</taxon>
        <taxon>Xenopus</taxon>
    </lineage>
</organism>
<keyword evidence="1" id="KW-1185">Reference proteome</keyword>
<evidence type="ECO:0000313" key="2">
    <source>
        <dbReference type="RefSeq" id="XP_041433262.1"/>
    </source>
</evidence>
<protein>
    <submittedName>
        <fullName evidence="2">Uncharacterized protein LOC121398288</fullName>
    </submittedName>
</protein>
<accession>A0A8J1LUP6</accession>
<name>A0A8J1LUP6_XENLA</name>
<dbReference type="OrthoDB" id="9903509at2759"/>
<proteinExistence type="predicted"/>
<dbReference type="Proteomes" id="UP000186698">
    <property type="component" value="Chromosome 9_10L"/>
</dbReference>
<dbReference type="RefSeq" id="XP_041433262.1">
    <property type="nucleotide sequence ID" value="XM_041577328.1"/>
</dbReference>
<gene>
    <name evidence="2" type="primary">LOC121398288</name>
</gene>
<reference evidence="2" key="1">
    <citation type="submission" date="2025-08" db="UniProtKB">
        <authorList>
            <consortium name="RefSeq"/>
        </authorList>
    </citation>
    <scope>IDENTIFICATION</scope>
    <source>
        <strain evidence="2">J_2021</strain>
        <tissue evidence="2">Erythrocytes</tissue>
    </source>
</reference>
<sequence length="970" mass="112752">MEIIKQCWICVLSVLHWSVMIIIRKCWTCVLSVLNWCLKMVQFILECIKNVFTWTSQQYRKNKPMCGHSVATPCLSVRIFSRSAPSNYDWFMEQLRGDTFKDLVKETKPFYISNSNRYEFMEEIHKCNFAVLYHTKHQGRINITNVNDSLYDEELKELFDALGKKNVIVLIDDLDSSGYGEKFQILETQPDMKNLAEEVFLFSEAEKKDPNLMEDKLQHIKFIMSSGSGEMTSPVRMEKLCTFLFSMASWLVNSITYIMSVSTWQRNLRAGLCQCFRRTEAPYEMCGHSVATPCLSVRIFSRSAPSNYDWFMEQLRGDTFKDLVKETKPFYISNSNRYEFMEEIHKCNFAVLYHTKHQGRINITNVNDSLYDEELKELFDALGKKNVIVLIDDLDSSGYGEKFQILETQPDMKNLAEEVFLFSEAEKKDPNLMEDKLQHIKFIMSSGSGEMTSPVRMEKLCTFLFSMASWLVNSITYIMSVSTWQRNLRIAMEIIKQCWICVLSVLHWSVMIIIRKCWTCVLSVLNWCLKMVQFILECIKNVFTWKSQQYRKNKPSVMIIIRKCWTCVLSVFNWCLKMVQFILECIKNVFTWTSQQYRKNKPLSPSPHESEVVQTSNYSGLATLPSGLSGRKWDRFSGPHKFTHSGQSVMIIIRKCWTCVLSVFNWCLKILFQMVQFILECIKKMFTWKSQQYRKNKPLSPSPHESEVVQTSNFSELATLPSGLSGRKWDRFSGPHKFTHSGQLSPSPHESEVVQTSNFSGLAILPSGLSERKWDRFSGPHKFTHSGQGRSEVDGQLQSTLPTGGELHSYKRTPIIGIFSRDSEESYMWLTKHLTHEFHIKTFYISNRGEWKHTGDFYECTFAILYHTKRRGRVNITDVTDSLYDEELMFLSSELGKKKVIVVIDDLYDAGLEAKNMILRSQPSIRNLANELFLFSVKEKQFLLVDGPITKKLAAMKLIFYGRFCSMCVV</sequence>
<evidence type="ECO:0000313" key="1">
    <source>
        <dbReference type="Proteomes" id="UP000186698"/>
    </source>
</evidence>
<dbReference type="AlphaFoldDB" id="A0A8J1LUP6"/>
<dbReference type="KEGG" id="xla:121398288"/>
<dbReference type="GeneID" id="121398288"/>